<dbReference type="PANTHER" id="PTHR10257:SF28">
    <property type="entry name" value="SERINE_THREONINE PROTEIN PHOSPHATASE 2A REGULATORY SUBUNIT"/>
    <property type="match status" value="1"/>
</dbReference>
<organism evidence="1 2">
    <name type="scientific">Colocasia esculenta</name>
    <name type="common">Wild taro</name>
    <name type="synonym">Arum esculentum</name>
    <dbReference type="NCBI Taxonomy" id="4460"/>
    <lineage>
        <taxon>Eukaryota</taxon>
        <taxon>Viridiplantae</taxon>
        <taxon>Streptophyta</taxon>
        <taxon>Embryophyta</taxon>
        <taxon>Tracheophyta</taxon>
        <taxon>Spermatophyta</taxon>
        <taxon>Magnoliopsida</taxon>
        <taxon>Liliopsida</taxon>
        <taxon>Araceae</taxon>
        <taxon>Aroideae</taxon>
        <taxon>Colocasieae</taxon>
        <taxon>Colocasia</taxon>
    </lineage>
</organism>
<evidence type="ECO:0008006" key="3">
    <source>
        <dbReference type="Google" id="ProtNLM"/>
    </source>
</evidence>
<sequence length="451" mass="50807">MGAPREAPKGPPTKKSTTLKHLFDLDLEHTGDGRLHTDGAKVSSSSSREAETEELLCTISYCTRVVFTFADPGESSLRQDLKRLKLSRILSIVHSARGAWPDGILSSLVSMLSANLFRPLPPPAYNPLDFPDEEIPAMAFAPAWPHLNLAYDVLGALVASCEPRALRGFLDQEFLSVLLSLFQSGDPRERERLKGVYHQIYARLAFHRKFMRKSMADELLRFVFDGESHCGIGELLEVWGSIITGLTVPLKEEHRVFLARVLIPLHRPKGMHLYHKQLAYCVCQFVMKEQELGGTVVKGILRCWPSTNCQKEVLLIGELEALAESMGENQFAKLALPLCSQIARSSTSCNSQVAERALYAWNNEQFVRMASQSMAEVLPPVVQGIERNLRSHWSRSVRELTVSVKKMLEEREPALYAQCLGDFNRRESMSREEEMKRKAKWDTLEVAVAKL</sequence>
<gene>
    <name evidence="1" type="ORF">Taro_049354</name>
</gene>
<reference evidence="1" key="1">
    <citation type="submission" date="2017-07" db="EMBL/GenBank/DDBJ databases">
        <title>Taro Niue Genome Assembly and Annotation.</title>
        <authorList>
            <person name="Atibalentja N."/>
            <person name="Keating K."/>
            <person name="Fields C.J."/>
        </authorList>
    </citation>
    <scope>NUCLEOTIDE SEQUENCE</scope>
    <source>
        <strain evidence="1">Niue_2</strain>
        <tissue evidence="1">Leaf</tissue>
    </source>
</reference>
<dbReference type="InterPro" id="IPR011989">
    <property type="entry name" value="ARM-like"/>
</dbReference>
<comment type="caution">
    <text evidence="1">The sequence shown here is derived from an EMBL/GenBank/DDBJ whole genome shotgun (WGS) entry which is preliminary data.</text>
</comment>
<dbReference type="Pfam" id="PF01603">
    <property type="entry name" value="B56"/>
    <property type="match status" value="1"/>
</dbReference>
<evidence type="ECO:0000313" key="1">
    <source>
        <dbReference type="EMBL" id="MQM16397.1"/>
    </source>
</evidence>
<dbReference type="AlphaFoldDB" id="A0A843XAU8"/>
<evidence type="ECO:0000313" key="2">
    <source>
        <dbReference type="Proteomes" id="UP000652761"/>
    </source>
</evidence>
<dbReference type="SUPFAM" id="SSF48371">
    <property type="entry name" value="ARM repeat"/>
    <property type="match status" value="1"/>
</dbReference>
<accession>A0A843XAU8</accession>
<dbReference type="FunFam" id="1.25.10.10:FF:000331">
    <property type="entry name" value="Phosphoprotein phosphatase, putative"/>
    <property type="match status" value="1"/>
</dbReference>
<dbReference type="EMBL" id="NMUH01006983">
    <property type="protein sequence ID" value="MQM16397.1"/>
    <property type="molecule type" value="Genomic_DNA"/>
</dbReference>
<dbReference type="InterPro" id="IPR002554">
    <property type="entry name" value="PP2A_B56"/>
</dbReference>
<dbReference type="OrthoDB" id="768580at2759"/>
<name>A0A843XAU8_COLES</name>
<dbReference type="Proteomes" id="UP000652761">
    <property type="component" value="Unassembled WGS sequence"/>
</dbReference>
<protein>
    <recommendedName>
        <fullName evidence="3">Serine/threonine protein phosphatase 2A regulatory subunit</fullName>
    </recommendedName>
</protein>
<keyword evidence="2" id="KW-1185">Reference proteome</keyword>
<proteinExistence type="predicted"/>
<dbReference type="GO" id="GO:0000159">
    <property type="term" value="C:protein phosphatase type 2A complex"/>
    <property type="evidence" value="ECO:0007669"/>
    <property type="project" value="InterPro"/>
</dbReference>
<dbReference type="PANTHER" id="PTHR10257">
    <property type="entry name" value="SERINE/THREONINE PROTEIN PHOSPHATASE 2A PP2A REGULATORY SUBUNIT B"/>
    <property type="match status" value="1"/>
</dbReference>
<dbReference type="InterPro" id="IPR016024">
    <property type="entry name" value="ARM-type_fold"/>
</dbReference>
<dbReference type="GO" id="GO:0019888">
    <property type="term" value="F:protein phosphatase regulator activity"/>
    <property type="evidence" value="ECO:0007669"/>
    <property type="project" value="InterPro"/>
</dbReference>
<dbReference type="GO" id="GO:0007165">
    <property type="term" value="P:signal transduction"/>
    <property type="evidence" value="ECO:0007669"/>
    <property type="project" value="InterPro"/>
</dbReference>
<dbReference type="Gene3D" id="1.25.10.10">
    <property type="entry name" value="Leucine-rich Repeat Variant"/>
    <property type="match status" value="1"/>
</dbReference>